<evidence type="ECO:0000313" key="4">
    <source>
        <dbReference type="EMBL" id="OAE98634.1"/>
    </source>
</evidence>
<keyword evidence="2" id="KW-1133">Transmembrane helix</keyword>
<proteinExistence type="predicted"/>
<feature type="transmembrane region" description="Helical" evidence="2">
    <location>
        <begin position="223"/>
        <end position="243"/>
    </location>
</feature>
<feature type="compositionally biased region" description="Low complexity" evidence="1">
    <location>
        <begin position="42"/>
        <end position="65"/>
    </location>
</feature>
<dbReference type="GO" id="GO:0042834">
    <property type="term" value="F:peptidoglycan binding"/>
    <property type="evidence" value="ECO:0007669"/>
    <property type="project" value="InterPro"/>
</dbReference>
<sequence>MADRYQHRPYPSDDYGRGGDQHGRAESDPLAELARLIGQTDPFAAGQPGARQAAPAPAPYQEPAQTYHDHDYPQDSYQQGYEEPAPPPPPSGPPSWMRRANVTPQPAPAPERDYPVTVNPVHPLHRYTAQPAQPEPDFHQPQVYQGQAYQDEVYQDHAHQDHGYQDPHQQPDPSRYDDALYGRLETGQEDFQREPAYPDDPYAFQSDYPEADLDEPKKQRGGMMTVAAILALAVVGTGAAFAYKNYMGSPRSGEPPIIKADNTPTKIVPAPTDSSAKVPDRMVSGDGSEKIVPREEAPVDLNAKSGGPRVVFPPLNQNANPPPVASVSPSTLPPPNAGQMASSGTLPNNEPRRIKTLAVKGDQTDSTTPQTAAAAAKPTAPPKPVAAPAAPAPSHNPPTSANASANQPLSLAPQAEAPAPVAGQRMAATAPTQIAPASSAGGGYLVQVSSQLSEESAQASYRVLQGKYGSVLGSRSPVVKRVDLTDKGKGIVYRAFAGPFGSADEAVQVCNSLKSAGGPQCLVQRN</sequence>
<keyword evidence="5" id="KW-1185">Reference proteome</keyword>
<evidence type="ECO:0000256" key="1">
    <source>
        <dbReference type="SAM" id="MobiDB-lite"/>
    </source>
</evidence>
<gene>
    <name evidence="4" type="ORF">AYJ54_33975</name>
</gene>
<evidence type="ECO:0000256" key="2">
    <source>
        <dbReference type="SAM" id="Phobius"/>
    </source>
</evidence>
<feature type="compositionally biased region" description="Basic and acidic residues" evidence="1">
    <location>
        <begin position="154"/>
        <end position="165"/>
    </location>
</feature>
<feature type="compositionally biased region" description="Basic and acidic residues" evidence="1">
    <location>
        <begin position="1"/>
        <end position="27"/>
    </location>
</feature>
<dbReference type="InterPro" id="IPR007730">
    <property type="entry name" value="SPOR-like_dom"/>
</dbReference>
<dbReference type="AlphaFoldDB" id="A0A176Y9B5"/>
<dbReference type="STRING" id="1505087.AYJ54_33975"/>
<comment type="caution">
    <text evidence="4">The sequence shown here is derived from an EMBL/GenBank/DDBJ whole genome shotgun (WGS) entry which is preliminary data.</text>
</comment>
<feature type="region of interest" description="Disordered" evidence="1">
    <location>
        <begin position="1"/>
        <end position="217"/>
    </location>
</feature>
<feature type="compositionally biased region" description="Pro residues" evidence="1">
    <location>
        <begin position="84"/>
        <end position="93"/>
    </location>
</feature>
<dbReference type="InterPro" id="IPR036680">
    <property type="entry name" value="SPOR-like_sf"/>
</dbReference>
<dbReference type="EMBL" id="LUUB01000121">
    <property type="protein sequence ID" value="OAE98634.1"/>
    <property type="molecule type" value="Genomic_DNA"/>
</dbReference>
<feature type="region of interest" description="Disordered" evidence="1">
    <location>
        <begin position="250"/>
        <end position="430"/>
    </location>
</feature>
<dbReference type="Pfam" id="PF05036">
    <property type="entry name" value="SPOR"/>
    <property type="match status" value="1"/>
</dbReference>
<dbReference type="PROSITE" id="PS51724">
    <property type="entry name" value="SPOR"/>
    <property type="match status" value="1"/>
</dbReference>
<evidence type="ECO:0000313" key="5">
    <source>
        <dbReference type="Proteomes" id="UP000076959"/>
    </source>
</evidence>
<feature type="domain" description="SPOR" evidence="3">
    <location>
        <begin position="438"/>
        <end position="526"/>
    </location>
</feature>
<feature type="compositionally biased region" description="Polar residues" evidence="1">
    <location>
        <begin position="339"/>
        <end position="348"/>
    </location>
</feature>
<feature type="compositionally biased region" description="Low complexity" evidence="1">
    <location>
        <begin position="367"/>
        <end position="378"/>
    </location>
</feature>
<dbReference type="SUPFAM" id="SSF110997">
    <property type="entry name" value="Sporulation related repeat"/>
    <property type="match status" value="1"/>
</dbReference>
<evidence type="ECO:0000259" key="3">
    <source>
        <dbReference type="PROSITE" id="PS51724"/>
    </source>
</evidence>
<protein>
    <recommendedName>
        <fullName evidence="3">SPOR domain-containing protein</fullName>
    </recommendedName>
</protein>
<accession>A0A176Y9B5</accession>
<dbReference type="OrthoDB" id="7338235at2"/>
<keyword evidence="2" id="KW-0472">Membrane</keyword>
<keyword evidence="2" id="KW-0812">Transmembrane</keyword>
<dbReference type="Gene3D" id="3.30.70.1070">
    <property type="entry name" value="Sporulation related repeat"/>
    <property type="match status" value="1"/>
</dbReference>
<feature type="compositionally biased region" description="Basic and acidic residues" evidence="1">
    <location>
        <begin position="287"/>
        <end position="297"/>
    </location>
</feature>
<dbReference type="Proteomes" id="UP000076959">
    <property type="component" value="Unassembled WGS sequence"/>
</dbReference>
<organism evidence="4 5">
    <name type="scientific">Bradyrhizobium centrolobii</name>
    <dbReference type="NCBI Taxonomy" id="1505087"/>
    <lineage>
        <taxon>Bacteria</taxon>
        <taxon>Pseudomonadati</taxon>
        <taxon>Pseudomonadota</taxon>
        <taxon>Alphaproteobacteria</taxon>
        <taxon>Hyphomicrobiales</taxon>
        <taxon>Nitrobacteraceae</taxon>
        <taxon>Bradyrhizobium</taxon>
    </lineage>
</organism>
<feature type="compositionally biased region" description="Pro residues" evidence="1">
    <location>
        <begin position="379"/>
        <end position="396"/>
    </location>
</feature>
<reference evidence="4 5" key="1">
    <citation type="submission" date="2016-03" db="EMBL/GenBank/DDBJ databases">
        <title>Draft Genome Sequence of the Strain BR 10245 (Bradyrhizobium sp.) isolated from nodules of Centrolobium paraense.</title>
        <authorList>
            <person name="Simoes-Araujo J.L.Sr."/>
            <person name="Barauna A.C."/>
            <person name="Silva K."/>
            <person name="Zilli J.E."/>
        </authorList>
    </citation>
    <scope>NUCLEOTIDE SEQUENCE [LARGE SCALE GENOMIC DNA]</scope>
    <source>
        <strain evidence="4 5">BR 10245</strain>
    </source>
</reference>
<feature type="compositionally biased region" description="Low complexity" evidence="1">
    <location>
        <begin position="397"/>
        <end position="408"/>
    </location>
</feature>
<dbReference type="RefSeq" id="WP_063708612.1">
    <property type="nucleotide sequence ID" value="NZ_LUUB01000121.1"/>
</dbReference>
<name>A0A176Y9B5_9BRAD</name>